<dbReference type="InterPro" id="IPR025382">
    <property type="entry name" value="Cap4-like_endonuclease_dom"/>
</dbReference>
<proteinExistence type="predicted"/>
<dbReference type="EMBL" id="JAPOHA010000006">
    <property type="protein sequence ID" value="MCY1714017.1"/>
    <property type="molecule type" value="Genomic_DNA"/>
</dbReference>
<dbReference type="RefSeq" id="WP_268058195.1">
    <property type="nucleotide sequence ID" value="NZ_JAPOHA010000006.1"/>
</dbReference>
<dbReference type="Pfam" id="PF14130">
    <property type="entry name" value="Cap4_nuclease"/>
    <property type="match status" value="1"/>
</dbReference>
<keyword evidence="3" id="KW-1185">Reference proteome</keyword>
<dbReference type="Proteomes" id="UP001082703">
    <property type="component" value="Unassembled WGS sequence"/>
</dbReference>
<organism evidence="2 3">
    <name type="scientific">Caproiciproducens galactitolivorans</name>
    <dbReference type="NCBI Taxonomy" id="642589"/>
    <lineage>
        <taxon>Bacteria</taxon>
        <taxon>Bacillati</taxon>
        <taxon>Bacillota</taxon>
        <taxon>Clostridia</taxon>
        <taxon>Eubacteriales</taxon>
        <taxon>Acutalibacteraceae</taxon>
        <taxon>Caproiciproducens</taxon>
    </lineage>
</organism>
<reference evidence="2 3" key="1">
    <citation type="submission" date="2022-11" db="EMBL/GenBank/DDBJ databases">
        <authorList>
            <person name="Caiyu Z."/>
        </authorList>
    </citation>
    <scope>NUCLEOTIDE SEQUENCE [LARGE SCALE GENOMIC DNA]</scope>
    <source>
        <strain evidence="2 3">YR-4</strain>
    </source>
</reference>
<protein>
    <submittedName>
        <fullName evidence="2">DsDNA nuclease domain-containing protein</fullName>
    </submittedName>
</protein>
<evidence type="ECO:0000313" key="2">
    <source>
        <dbReference type="EMBL" id="MCY1714017.1"/>
    </source>
</evidence>
<name>A0ABT4BT01_9FIRM</name>
<comment type="caution">
    <text evidence="2">The sequence shown here is derived from an EMBL/GenBank/DDBJ whole genome shotgun (WGS) entry which is preliminary data.</text>
</comment>
<sequence length="339" mass="38934">MDKKSGSLAYNRLDMQVSQVFHLAIELYDTSDYLMVLDHEDDITIYDDQLLHDSVSFYQMKTKDDSISLTTAITEGWLEKLYSHMDTPDVFVKELGLITNCPLKLDRQLLSADRTPFGDFGQTHIQAIKTDIARRRGIALDDVDLSKMVHMRTTLSIDAHQRIVSDEASDFLVRRFPQIKVQVVKTIVAAVFDVLGRRQAYERLPENASYEEVANKKGFSRTMFDRIIRASMKVNIPEFYWLVDHCKIPSEKKDQAALAYTSVLADSNGNTDSFIDVFDSLESVVSSISISDGETLWDFACRCKRGLLRQKKRMIVVYRNGYYIEILAMCIYLAKEENR</sequence>
<evidence type="ECO:0000259" key="1">
    <source>
        <dbReference type="Pfam" id="PF14130"/>
    </source>
</evidence>
<accession>A0ABT4BT01</accession>
<feature type="domain" description="CD-NTase associated protein 4-like DNA endonuclease" evidence="1">
    <location>
        <begin position="5"/>
        <end position="196"/>
    </location>
</feature>
<evidence type="ECO:0000313" key="3">
    <source>
        <dbReference type="Proteomes" id="UP001082703"/>
    </source>
</evidence>
<gene>
    <name evidence="2" type="ORF">OUY18_07095</name>
</gene>